<accession>A0A9D0ZZ57</accession>
<gene>
    <name evidence="6" type="ORF">IAA69_02890</name>
</gene>
<reference evidence="6" key="2">
    <citation type="journal article" date="2021" name="PeerJ">
        <title>Extensive microbial diversity within the chicken gut microbiome revealed by metagenomics and culture.</title>
        <authorList>
            <person name="Gilroy R."/>
            <person name="Ravi A."/>
            <person name="Getino M."/>
            <person name="Pursley I."/>
            <person name="Horton D.L."/>
            <person name="Alikhan N.F."/>
            <person name="Baker D."/>
            <person name="Gharbi K."/>
            <person name="Hall N."/>
            <person name="Watson M."/>
            <person name="Adriaenssens E.M."/>
            <person name="Foster-Nyarko E."/>
            <person name="Jarju S."/>
            <person name="Secka A."/>
            <person name="Antonio M."/>
            <person name="Oren A."/>
            <person name="Chaudhuri R.R."/>
            <person name="La Ragione R."/>
            <person name="Hildebrand F."/>
            <person name="Pallen M.J."/>
        </authorList>
    </citation>
    <scope>NUCLEOTIDE SEQUENCE</scope>
    <source>
        <strain evidence="6">ChiGjej1B1-2707</strain>
    </source>
</reference>
<comment type="function">
    <text evidence="5">Bifunctional serine/threonine kinase and phosphorylase involved in the regulation of the pyruvate, phosphate dikinase (PPDK) by catalyzing its phosphorylation/dephosphorylation.</text>
</comment>
<organism evidence="6 7">
    <name type="scientific">Candidatus Aveggerthella stercoripullorum</name>
    <dbReference type="NCBI Taxonomy" id="2840688"/>
    <lineage>
        <taxon>Bacteria</taxon>
        <taxon>Bacillati</taxon>
        <taxon>Actinomycetota</taxon>
        <taxon>Coriobacteriia</taxon>
        <taxon>Eggerthellales</taxon>
        <taxon>Eggerthellaceae</taxon>
        <taxon>Eggerthellaceae incertae sedis</taxon>
        <taxon>Candidatus Aveggerthella</taxon>
    </lineage>
</organism>
<dbReference type="Proteomes" id="UP000824261">
    <property type="component" value="Unassembled WGS sequence"/>
</dbReference>
<feature type="binding site" evidence="5">
    <location>
        <begin position="168"/>
        <end position="175"/>
    </location>
    <ligand>
        <name>ADP</name>
        <dbReference type="ChEBI" id="CHEBI:456216"/>
    </ligand>
</feature>
<evidence type="ECO:0000313" key="6">
    <source>
        <dbReference type="EMBL" id="HIR01194.1"/>
    </source>
</evidence>
<dbReference type="EMBL" id="DVGB01000034">
    <property type="protein sequence ID" value="HIR01194.1"/>
    <property type="molecule type" value="Genomic_DNA"/>
</dbReference>
<keyword evidence="3 5" id="KW-0547">Nucleotide-binding</keyword>
<dbReference type="GO" id="GO:0005524">
    <property type="term" value="F:ATP binding"/>
    <property type="evidence" value="ECO:0007669"/>
    <property type="project" value="InterPro"/>
</dbReference>
<dbReference type="PANTHER" id="PTHR31756:SF3">
    <property type="entry name" value="PYRUVATE, PHOSPHATE DIKINASE REGULATORY PROTEIN 1, CHLOROPLASTIC"/>
    <property type="match status" value="1"/>
</dbReference>
<evidence type="ECO:0000256" key="3">
    <source>
        <dbReference type="ARBA" id="ARBA00022741"/>
    </source>
</evidence>
<protein>
    <recommendedName>
        <fullName evidence="5">Putative pyruvate, phosphate dikinase regulatory protein</fullName>
        <shortName evidence="5">PPDK regulatory protein</shortName>
        <ecNumber evidence="5">2.7.11.32</ecNumber>
        <ecNumber evidence="5">2.7.4.27</ecNumber>
    </recommendedName>
</protein>
<reference evidence="6" key="1">
    <citation type="submission" date="2020-10" db="EMBL/GenBank/DDBJ databases">
        <authorList>
            <person name="Gilroy R."/>
        </authorList>
    </citation>
    <scope>NUCLEOTIDE SEQUENCE</scope>
    <source>
        <strain evidence="6">ChiGjej1B1-2707</strain>
    </source>
</reference>
<evidence type="ECO:0000256" key="1">
    <source>
        <dbReference type="ARBA" id="ARBA00022527"/>
    </source>
</evidence>
<keyword evidence="1 5" id="KW-0723">Serine/threonine-protein kinase</keyword>
<evidence type="ECO:0000313" key="7">
    <source>
        <dbReference type="Proteomes" id="UP000824261"/>
    </source>
</evidence>
<dbReference type="NCBIfam" id="NF003742">
    <property type="entry name" value="PRK05339.1"/>
    <property type="match status" value="1"/>
</dbReference>
<dbReference type="InterPro" id="IPR005177">
    <property type="entry name" value="Kinase-pyrophosphorylase"/>
</dbReference>
<evidence type="ECO:0000256" key="5">
    <source>
        <dbReference type="HAMAP-Rule" id="MF_00921"/>
    </source>
</evidence>
<dbReference type="EC" id="2.7.4.27" evidence="5"/>
<dbReference type="Pfam" id="PF03618">
    <property type="entry name" value="Kinase-PPPase"/>
    <property type="match status" value="1"/>
</dbReference>
<evidence type="ECO:0000256" key="2">
    <source>
        <dbReference type="ARBA" id="ARBA00022679"/>
    </source>
</evidence>
<dbReference type="GO" id="GO:0043531">
    <property type="term" value="F:ADP binding"/>
    <property type="evidence" value="ECO:0007669"/>
    <property type="project" value="UniProtKB-UniRule"/>
</dbReference>
<dbReference type="PANTHER" id="PTHR31756">
    <property type="entry name" value="PYRUVATE, PHOSPHATE DIKINASE REGULATORY PROTEIN 1, CHLOROPLASTIC"/>
    <property type="match status" value="1"/>
</dbReference>
<comment type="catalytic activity">
    <reaction evidence="5">
        <text>N(tele)-phospho-L-histidyl/L-threonyl-[pyruvate, phosphate dikinase] + ADP = N(tele)-phospho-L-histidyl/O-phospho-L-threonyl-[pyruvate, phosphate dikinase] + AMP + H(+)</text>
        <dbReference type="Rhea" id="RHEA:43692"/>
        <dbReference type="Rhea" id="RHEA-COMP:10650"/>
        <dbReference type="Rhea" id="RHEA-COMP:10651"/>
        <dbReference type="ChEBI" id="CHEBI:15378"/>
        <dbReference type="ChEBI" id="CHEBI:30013"/>
        <dbReference type="ChEBI" id="CHEBI:61977"/>
        <dbReference type="ChEBI" id="CHEBI:83586"/>
        <dbReference type="ChEBI" id="CHEBI:456215"/>
        <dbReference type="ChEBI" id="CHEBI:456216"/>
        <dbReference type="EC" id="2.7.11.32"/>
    </reaction>
</comment>
<proteinExistence type="inferred from homology"/>
<comment type="catalytic activity">
    <reaction evidence="5">
        <text>N(tele)-phospho-L-histidyl/O-phospho-L-threonyl-[pyruvate, phosphate dikinase] + phosphate + H(+) = N(tele)-phospho-L-histidyl/L-threonyl-[pyruvate, phosphate dikinase] + diphosphate</text>
        <dbReference type="Rhea" id="RHEA:43696"/>
        <dbReference type="Rhea" id="RHEA-COMP:10650"/>
        <dbReference type="Rhea" id="RHEA-COMP:10651"/>
        <dbReference type="ChEBI" id="CHEBI:15378"/>
        <dbReference type="ChEBI" id="CHEBI:30013"/>
        <dbReference type="ChEBI" id="CHEBI:33019"/>
        <dbReference type="ChEBI" id="CHEBI:43474"/>
        <dbReference type="ChEBI" id="CHEBI:61977"/>
        <dbReference type="ChEBI" id="CHEBI:83586"/>
        <dbReference type="EC" id="2.7.4.27"/>
    </reaction>
</comment>
<dbReference type="GO" id="GO:0004674">
    <property type="term" value="F:protein serine/threonine kinase activity"/>
    <property type="evidence" value="ECO:0007669"/>
    <property type="project" value="UniProtKB-UniRule"/>
</dbReference>
<comment type="similarity">
    <text evidence="5">Belongs to the pyruvate, phosphate/water dikinase regulatory protein family. PDRP subfamily.</text>
</comment>
<comment type="caution">
    <text evidence="6">The sequence shown here is derived from an EMBL/GenBank/DDBJ whole genome shotgun (WGS) entry which is preliminary data.</text>
</comment>
<dbReference type="AlphaFoldDB" id="A0A9D0ZZ57"/>
<dbReference type="EC" id="2.7.11.32" evidence="5"/>
<sequence length="288" mass="32174">MELSALGTRSQDFPTVHVISDSVGVTAQTLARAATAQFGLKNPRIETVSRVRTFEEIEHFFEEHVEHHRKRFGDVHLVVFYTLVDDGMRRKMSEYVAKNPYIIAVDLIGPAIDALAQVSGREPEDVPGGLRIADADYFQRIEAMEFTIAHDDGRNPQDLTKADIVLVGVSRTSKTPTSIYLSQQGYKVANIPLDPKTDPPKELFDVDAKRIFGLMTTPDVLIGIRQRRLGNAAGVASSYADPEAVYEDLEKARSLMRKLGCIVVRTDNRAVEETAQQILRYYDLANPQ</sequence>
<dbReference type="GO" id="GO:0016776">
    <property type="term" value="F:phosphotransferase activity, phosphate group as acceptor"/>
    <property type="evidence" value="ECO:0007669"/>
    <property type="project" value="UniProtKB-UniRule"/>
</dbReference>
<name>A0A9D0ZZ57_9ACTN</name>
<evidence type="ECO:0000256" key="4">
    <source>
        <dbReference type="ARBA" id="ARBA00022777"/>
    </source>
</evidence>
<dbReference type="HAMAP" id="MF_00921">
    <property type="entry name" value="PDRP"/>
    <property type="match status" value="1"/>
</dbReference>
<dbReference type="InterPro" id="IPR026565">
    <property type="entry name" value="PPDK_reg"/>
</dbReference>
<keyword evidence="4 5" id="KW-0418">Kinase</keyword>
<keyword evidence="2 5" id="KW-0808">Transferase</keyword>